<keyword evidence="2" id="KW-1185">Reference proteome</keyword>
<dbReference type="Proteomes" id="UP000317494">
    <property type="component" value="Unassembled WGS sequence"/>
</dbReference>
<proteinExistence type="predicted"/>
<reference evidence="1 2" key="1">
    <citation type="journal article" date="2019" name="Sci. Rep.">
        <title>Comparative genomics of chytrid fungi reveal insights into the obligate biotrophic and pathogenic lifestyle of Synchytrium endobioticum.</title>
        <authorList>
            <person name="van de Vossenberg B.T.L.H."/>
            <person name="Warris S."/>
            <person name="Nguyen H.D.T."/>
            <person name="van Gent-Pelzer M.P.E."/>
            <person name="Joly D.L."/>
            <person name="van de Geest H.C."/>
            <person name="Bonants P.J.M."/>
            <person name="Smith D.S."/>
            <person name="Levesque C.A."/>
            <person name="van der Lee T.A.J."/>
        </authorList>
    </citation>
    <scope>NUCLEOTIDE SEQUENCE [LARGE SCALE GENOMIC DNA]</scope>
    <source>
        <strain evidence="1 2">MB42</strain>
    </source>
</reference>
<accession>A0A507DIJ9</accession>
<name>A0A507DIJ9_9FUNG</name>
<sequence>MSGRWLGDGGDQATISHTRKRRRKACRPCRCSLDARSYRKSILYRLAQVTTPLDVVLSINTVTKGGFSVSRSSWSKRQRLSLWINKPSKMVQLIEERARRSSTISSCAQFDYDSLKSNAISYLLRVVNTLRSGTISRPFSRFRGDVEVDVDCVLY</sequence>
<dbReference type="VEuPathDB" id="FungiDB:SeMB42_g02147"/>
<dbReference type="EMBL" id="QEAN01000063">
    <property type="protein sequence ID" value="TPX50718.1"/>
    <property type="molecule type" value="Genomic_DNA"/>
</dbReference>
<dbReference type="AlphaFoldDB" id="A0A507DIJ9"/>
<comment type="caution">
    <text evidence="1">The sequence shown here is derived from an EMBL/GenBank/DDBJ whole genome shotgun (WGS) entry which is preliminary data.</text>
</comment>
<evidence type="ECO:0000313" key="1">
    <source>
        <dbReference type="EMBL" id="TPX50718.1"/>
    </source>
</evidence>
<organism evidence="1 2">
    <name type="scientific">Synchytrium endobioticum</name>
    <dbReference type="NCBI Taxonomy" id="286115"/>
    <lineage>
        <taxon>Eukaryota</taxon>
        <taxon>Fungi</taxon>
        <taxon>Fungi incertae sedis</taxon>
        <taxon>Chytridiomycota</taxon>
        <taxon>Chytridiomycota incertae sedis</taxon>
        <taxon>Chytridiomycetes</taxon>
        <taxon>Synchytriales</taxon>
        <taxon>Synchytriaceae</taxon>
        <taxon>Synchytrium</taxon>
    </lineage>
</organism>
<protein>
    <submittedName>
        <fullName evidence="1">Uncharacterized protein</fullName>
    </submittedName>
</protein>
<gene>
    <name evidence="1" type="ORF">SeMB42_g02147</name>
</gene>
<evidence type="ECO:0000313" key="2">
    <source>
        <dbReference type="Proteomes" id="UP000317494"/>
    </source>
</evidence>